<organism evidence="1 2">
    <name type="scientific">Trifolium medium</name>
    <dbReference type="NCBI Taxonomy" id="97028"/>
    <lineage>
        <taxon>Eukaryota</taxon>
        <taxon>Viridiplantae</taxon>
        <taxon>Streptophyta</taxon>
        <taxon>Embryophyta</taxon>
        <taxon>Tracheophyta</taxon>
        <taxon>Spermatophyta</taxon>
        <taxon>Magnoliopsida</taxon>
        <taxon>eudicotyledons</taxon>
        <taxon>Gunneridae</taxon>
        <taxon>Pentapetalae</taxon>
        <taxon>rosids</taxon>
        <taxon>fabids</taxon>
        <taxon>Fabales</taxon>
        <taxon>Fabaceae</taxon>
        <taxon>Papilionoideae</taxon>
        <taxon>50 kb inversion clade</taxon>
        <taxon>NPAAA clade</taxon>
        <taxon>Hologalegina</taxon>
        <taxon>IRL clade</taxon>
        <taxon>Trifolieae</taxon>
        <taxon>Trifolium</taxon>
    </lineage>
</organism>
<dbReference type="EMBL" id="LXQA010861638">
    <property type="protein sequence ID" value="MCI74473.1"/>
    <property type="molecule type" value="Genomic_DNA"/>
</dbReference>
<keyword evidence="2" id="KW-1185">Reference proteome</keyword>
<comment type="caution">
    <text evidence="1">The sequence shown here is derived from an EMBL/GenBank/DDBJ whole genome shotgun (WGS) entry which is preliminary data.</text>
</comment>
<name>A0A392ULG5_9FABA</name>
<feature type="non-terminal residue" evidence="1">
    <location>
        <position position="27"/>
    </location>
</feature>
<reference evidence="1 2" key="1">
    <citation type="journal article" date="2018" name="Front. Plant Sci.">
        <title>Red Clover (Trifolium pratense) and Zigzag Clover (T. medium) - A Picture of Genomic Similarities and Differences.</title>
        <authorList>
            <person name="Dluhosova J."/>
            <person name="Istvanek J."/>
            <person name="Nedelnik J."/>
            <person name="Repkova J."/>
        </authorList>
    </citation>
    <scope>NUCLEOTIDE SEQUENCE [LARGE SCALE GENOMIC DNA]</scope>
    <source>
        <strain evidence="2">cv. 10/8</strain>
        <tissue evidence="1">Leaf</tissue>
    </source>
</reference>
<evidence type="ECO:0000313" key="2">
    <source>
        <dbReference type="Proteomes" id="UP000265520"/>
    </source>
</evidence>
<evidence type="ECO:0000313" key="1">
    <source>
        <dbReference type="EMBL" id="MCI74473.1"/>
    </source>
</evidence>
<proteinExistence type="predicted"/>
<dbReference type="Proteomes" id="UP000265520">
    <property type="component" value="Unassembled WGS sequence"/>
</dbReference>
<protein>
    <submittedName>
        <fullName evidence="1">THO complex subunit 3-like</fullName>
    </submittedName>
</protein>
<sequence>MNSVEWNPKYNVLAYAGDDKNKYQADE</sequence>
<dbReference type="AlphaFoldDB" id="A0A392ULG5"/>
<accession>A0A392ULG5</accession>